<gene>
    <name evidence="2" type="ORF">LBW55_19345</name>
</gene>
<dbReference type="AlphaFoldDB" id="A0AAE3NNS6"/>
<feature type="chain" id="PRO_5042274477" evidence="1">
    <location>
        <begin position="23"/>
        <end position="508"/>
    </location>
</feature>
<feature type="signal peptide" evidence="1">
    <location>
        <begin position="1"/>
        <end position="22"/>
    </location>
</feature>
<dbReference type="RefSeq" id="WP_184849643.1">
    <property type="nucleotide sequence ID" value="NZ_JABZEH010000001.1"/>
</dbReference>
<reference evidence="2" key="1">
    <citation type="submission" date="2021-09" db="EMBL/GenBank/DDBJ databases">
        <title>Genomic analysis of Ralstonia spp.</title>
        <authorList>
            <person name="Aburjaile F."/>
            <person name="Ariute J.C."/>
            <person name="Pais A.K.L."/>
            <person name="Albuquerque G.M.R."/>
            <person name="Silva A.M.F."/>
            <person name="Brenig B."/>
            <person name="Azevedo V."/>
            <person name="Matiuzzi M."/>
            <person name="Ramos R."/>
            <person name="Goes-Neto A."/>
            <person name="Soares S."/>
            <person name="Iseppon A.M.B."/>
            <person name="Souza E."/>
            <person name="Gama M."/>
        </authorList>
    </citation>
    <scope>NUCLEOTIDE SEQUENCE</scope>
    <source>
        <strain evidence="2">B4</strain>
    </source>
</reference>
<comment type="caution">
    <text evidence="2">The sequence shown here is derived from an EMBL/GenBank/DDBJ whole genome shotgun (WGS) entry which is preliminary data.</text>
</comment>
<protein>
    <submittedName>
        <fullName evidence="2">Uncharacterized protein</fullName>
    </submittedName>
</protein>
<evidence type="ECO:0000313" key="3">
    <source>
        <dbReference type="Proteomes" id="UP001143674"/>
    </source>
</evidence>
<name>A0AAE3NNS6_RALSL</name>
<organism evidence="2 3">
    <name type="scientific">Ralstonia solanacearum</name>
    <name type="common">Pseudomonas solanacearum</name>
    <dbReference type="NCBI Taxonomy" id="305"/>
    <lineage>
        <taxon>Bacteria</taxon>
        <taxon>Pseudomonadati</taxon>
        <taxon>Pseudomonadota</taxon>
        <taxon>Betaproteobacteria</taxon>
        <taxon>Burkholderiales</taxon>
        <taxon>Burkholderiaceae</taxon>
        <taxon>Ralstonia</taxon>
        <taxon>Ralstonia solanacearum species complex</taxon>
    </lineage>
</organism>
<proteinExistence type="predicted"/>
<dbReference type="EMBL" id="JAIVEX010000010">
    <property type="protein sequence ID" value="MDB0523761.1"/>
    <property type="molecule type" value="Genomic_DNA"/>
</dbReference>
<evidence type="ECO:0000256" key="1">
    <source>
        <dbReference type="SAM" id="SignalP"/>
    </source>
</evidence>
<keyword evidence="1" id="KW-0732">Signal</keyword>
<evidence type="ECO:0000313" key="2">
    <source>
        <dbReference type="EMBL" id="MDB0523761.1"/>
    </source>
</evidence>
<accession>A0AAE3NNS6</accession>
<sequence>MNRGRTILCAGIVLLIASPAFAFDIGPVHLNNLPNPFPNHIPTVQEILDAGNDAVGKTVATVVSIGGHTVNTVVDEQKRVTATVFTAAGDVYATYTKSLRDIGREQEKAWNEGVDAARASEHFAEHQLKDTSKRAEKVGRQITQGRLIDAGWEWSVGGYHDSEKNFFVATQESQVIAQAASTAAATYGGPAGAAAYAAWATYRATGDANMAFKAGMLAAASSQAGKVTSSMPTGTMGQVVEKAAVAGAAGGIAVAAAGGDEGAIKDAFLKSGGQVIVQAGTDAARGYSPNMVETAQVLQCISARDIDCVSKTRYVTKHGRLEAGEYLKRLQHQLDPQDMVGHWTSIAYASAAEAKKYEAVLDISKLPGKEQIPLINNRWILTYSFGKDITYGKPAVVLTEVGRDPPFAFATKYSRTSTEAHNLGAQVRSLRVAKQAGRTSITYVCPFNDFNRIVSASPYGAGCQAVYQKERGVEQTILRTDLSRYECVKRATLFVRTNLKPLKCRVDA</sequence>
<dbReference type="Proteomes" id="UP001143674">
    <property type="component" value="Unassembled WGS sequence"/>
</dbReference>